<proteinExistence type="predicted"/>
<dbReference type="SUPFAM" id="SSF50978">
    <property type="entry name" value="WD40 repeat-like"/>
    <property type="match status" value="1"/>
</dbReference>
<dbReference type="SUPFAM" id="SSF52540">
    <property type="entry name" value="P-loop containing nucleoside triphosphate hydrolases"/>
    <property type="match status" value="1"/>
</dbReference>
<dbReference type="PANTHER" id="PTHR19879:SF9">
    <property type="entry name" value="TRANSCRIPTION INITIATION FACTOR TFIID SUBUNIT 5"/>
    <property type="match status" value="1"/>
</dbReference>
<comment type="caution">
    <text evidence="4">The sequence shown here is derived from an EMBL/GenBank/DDBJ whole genome shotgun (WGS) entry which is preliminary data.</text>
</comment>
<keyword evidence="1" id="KW-0677">Repeat</keyword>
<keyword evidence="2" id="KW-0853">WD repeat</keyword>
<sequence>MEVAGLVASVIAITGLAAHVWDICARYASETKGAAEDIKALGDKVEEIRILLDDLGKLLEGPGREKLTTTSSLSETLRKCQIELETLKKRIEPPAGSFLSHNLVTNPTKKSRSKRIREVLRISNKDAKGERSALLQVLRWPLDKSETKRILFRLNDTGSILQSALEIDQTRILLDIDLKTSGAPLNLVVADGASYGSYGNEDEPHCMENTREDILETIKNWALNPSSKSLFWLSGAAGTGKSTVARTVARFLQDQKILGGSFFFKRGDDSRSNASKFFSTLASNLSEYDRNMGPFLRRTLEMKPGIQKRQLVDQFEELLLKPLQLIKHNRYTILVIDALDESLFLERKFQEIKEKHIRKGTLPDDWPEDGTIARLVKMSTPLFIVAATISRFLDDHKFNPQDQLEEIFIKQRSLIHMDPRKSLYEMYHQIFERYFRNTTEYDTMKAMTDFQDIVGTIVLLEYPLSTLSLAPLIRKEESAIKFRLEGFHSVVHIPREPNGPVKIFHLSFREFLLSTAKDTRFKVDECQVHRNIATWCIQLLGKRLKRNICGLSSPGVLRSEVSIDIINKALPPEVRYASKYWAQHWMKAQEEIGDDHEVHKFLEEFLLEWLESTSLLGFTSDGIYNITDLEAIVSRGRSCQLSGLLTDIKRFMLFNRQTIEKAPLQVYLSALLFSPSDSIVKQKYYPEFLAWVEIPPYVLSSWSPQLLTLENEQEQCVWSCFAFAPDGKSLAARCGTIIRIWDCISGAVKHHFKIAELGDFEEKDMYTISRELDSLAYLPDGTCLIIGSSDGIYLWDFNSGILMHKVTPDKAKSITKITVFPNGELLASGRENGAIEIWSLDSWKLVQSFHGHTERLKILQISPNGKLIASVSNYWGRGIILWDPVSGNILAHLSLPALSEEIIASSSDSRTVCYNVETQSPKLLWDRPNLGYSGSTEAMVFLTDRILLVSRGELIQLIDIHSLESMGEICSHLDGEKIRHLEISPDRNILASLGGPNRISLWDMKSHDKFEDMSLGGLYQETTWLALSPDCEFLAAGCSGDEYIVMLWKVTFSGLSLAFELEMDFDTGGVEGGAFSPNGKLLATLGCLTEELRVWDTETGQEILVRPGLPYRKDPLVSDPDPGYAARVAFTADSSILAAALESNRKIFIFDLASRPPILTHEFDFDGKWVHYMCFSRDGGFLLLVSDWPAPEGLVTLWSTKNWEKLEILEKASTWDTGIRSLQNGRVLEIKTSQGPVFFDLTGSSMLPNSARTDPRGYIGISPNGEWITQNGENVLLVPPAFSLGIAQAAFETLGSTIGFAYNNRVNLMRFGAVDSVKELVLKKFISGPSDRR</sequence>
<evidence type="ECO:0000313" key="5">
    <source>
        <dbReference type="Proteomes" id="UP000015100"/>
    </source>
</evidence>
<dbReference type="PANTHER" id="PTHR19879">
    <property type="entry name" value="TRANSCRIPTION INITIATION FACTOR TFIID"/>
    <property type="match status" value="1"/>
</dbReference>
<dbReference type="OrthoDB" id="674604at2759"/>
<reference evidence="5" key="2">
    <citation type="submission" date="2013-04" db="EMBL/GenBank/DDBJ databases">
        <title>Genomic mechanisms accounting for the adaptation to parasitism in nematode-trapping fungi.</title>
        <authorList>
            <person name="Ahren D.G."/>
        </authorList>
    </citation>
    <scope>NUCLEOTIDE SEQUENCE [LARGE SCALE GENOMIC DNA]</scope>
    <source>
        <strain evidence="5">CBS 200.50</strain>
    </source>
</reference>
<feature type="domain" description="Nephrocystin 3-like N-terminal" evidence="3">
    <location>
        <begin position="210"/>
        <end position="342"/>
    </location>
</feature>
<dbReference type="Pfam" id="PF00400">
    <property type="entry name" value="WD40"/>
    <property type="match status" value="1"/>
</dbReference>
<dbReference type="InterPro" id="IPR001680">
    <property type="entry name" value="WD40_rpt"/>
</dbReference>
<evidence type="ECO:0000256" key="2">
    <source>
        <dbReference type="PROSITE-ProRule" id="PRU00221"/>
    </source>
</evidence>
<dbReference type="Pfam" id="PF24883">
    <property type="entry name" value="NPHP3_N"/>
    <property type="match status" value="1"/>
</dbReference>
<accession>S8BS60</accession>
<dbReference type="HOGENOM" id="CLU_000288_6_16_1"/>
<dbReference type="STRING" id="1284197.S8BS60"/>
<dbReference type="Gene3D" id="3.40.50.300">
    <property type="entry name" value="P-loop containing nucleotide triphosphate hydrolases"/>
    <property type="match status" value="1"/>
</dbReference>
<dbReference type="SMART" id="SM00320">
    <property type="entry name" value="WD40"/>
    <property type="match status" value="7"/>
</dbReference>
<dbReference type="Proteomes" id="UP000015100">
    <property type="component" value="Unassembled WGS sequence"/>
</dbReference>
<name>S8BS60_DACHA</name>
<organism evidence="4 5">
    <name type="scientific">Dactylellina haptotyla (strain CBS 200.50)</name>
    <name type="common">Nematode-trapping fungus</name>
    <name type="synonym">Monacrosporium haptotylum</name>
    <dbReference type="NCBI Taxonomy" id="1284197"/>
    <lineage>
        <taxon>Eukaryota</taxon>
        <taxon>Fungi</taxon>
        <taxon>Dikarya</taxon>
        <taxon>Ascomycota</taxon>
        <taxon>Pezizomycotina</taxon>
        <taxon>Orbiliomycetes</taxon>
        <taxon>Orbiliales</taxon>
        <taxon>Orbiliaceae</taxon>
        <taxon>Dactylellina</taxon>
    </lineage>
</organism>
<reference evidence="4 5" key="1">
    <citation type="journal article" date="2013" name="PLoS Genet.">
        <title>Genomic mechanisms accounting for the adaptation to parasitism in nematode-trapping fungi.</title>
        <authorList>
            <person name="Meerupati T."/>
            <person name="Andersson K.M."/>
            <person name="Friman E."/>
            <person name="Kumar D."/>
            <person name="Tunlid A."/>
            <person name="Ahren D."/>
        </authorList>
    </citation>
    <scope>NUCLEOTIDE SEQUENCE [LARGE SCALE GENOMIC DNA]</scope>
    <source>
        <strain evidence="4 5">CBS 200.50</strain>
    </source>
</reference>
<dbReference type="InterPro" id="IPR027417">
    <property type="entry name" value="P-loop_NTPase"/>
</dbReference>
<dbReference type="Gene3D" id="2.130.10.10">
    <property type="entry name" value="YVTN repeat-like/Quinoprotein amine dehydrogenase"/>
    <property type="match status" value="3"/>
</dbReference>
<evidence type="ECO:0000259" key="3">
    <source>
        <dbReference type="Pfam" id="PF24883"/>
    </source>
</evidence>
<dbReference type="SUPFAM" id="SSF50960">
    <property type="entry name" value="TolB, C-terminal domain"/>
    <property type="match status" value="1"/>
</dbReference>
<dbReference type="InterPro" id="IPR015943">
    <property type="entry name" value="WD40/YVTN_repeat-like_dom_sf"/>
</dbReference>
<dbReference type="InterPro" id="IPR036322">
    <property type="entry name" value="WD40_repeat_dom_sf"/>
</dbReference>
<protein>
    <recommendedName>
        <fullName evidence="3">Nephrocystin 3-like N-terminal domain-containing protein</fullName>
    </recommendedName>
</protein>
<dbReference type="eggNOG" id="KOG0266">
    <property type="taxonomic scope" value="Eukaryota"/>
</dbReference>
<keyword evidence="5" id="KW-1185">Reference proteome</keyword>
<dbReference type="EMBL" id="AQGS01000118">
    <property type="protein sequence ID" value="EPS42318.1"/>
    <property type="molecule type" value="Genomic_DNA"/>
</dbReference>
<evidence type="ECO:0000313" key="4">
    <source>
        <dbReference type="EMBL" id="EPS42318.1"/>
    </source>
</evidence>
<dbReference type="InterPro" id="IPR056884">
    <property type="entry name" value="NPHP3-like_N"/>
</dbReference>
<evidence type="ECO:0000256" key="1">
    <source>
        <dbReference type="ARBA" id="ARBA00022737"/>
    </source>
</evidence>
<gene>
    <name evidence="4" type="ORF">H072_3709</name>
</gene>
<dbReference type="PROSITE" id="PS50082">
    <property type="entry name" value="WD_REPEATS_2"/>
    <property type="match status" value="1"/>
</dbReference>
<feature type="repeat" description="WD" evidence="2">
    <location>
        <begin position="807"/>
        <end position="848"/>
    </location>
</feature>